<name>A0A8W8HRC9_MAGGI</name>
<accession>A0A8W8HRC9</accession>
<keyword evidence="2" id="KW-1185">Reference proteome</keyword>
<protein>
    <submittedName>
        <fullName evidence="1">Uncharacterized protein</fullName>
    </submittedName>
</protein>
<organism evidence="1 2">
    <name type="scientific">Magallana gigas</name>
    <name type="common">Pacific oyster</name>
    <name type="synonym">Crassostrea gigas</name>
    <dbReference type="NCBI Taxonomy" id="29159"/>
    <lineage>
        <taxon>Eukaryota</taxon>
        <taxon>Metazoa</taxon>
        <taxon>Spiralia</taxon>
        <taxon>Lophotrochozoa</taxon>
        <taxon>Mollusca</taxon>
        <taxon>Bivalvia</taxon>
        <taxon>Autobranchia</taxon>
        <taxon>Pteriomorphia</taxon>
        <taxon>Ostreida</taxon>
        <taxon>Ostreoidea</taxon>
        <taxon>Ostreidae</taxon>
        <taxon>Magallana</taxon>
    </lineage>
</organism>
<evidence type="ECO:0000313" key="2">
    <source>
        <dbReference type="Proteomes" id="UP000005408"/>
    </source>
</evidence>
<dbReference type="AlphaFoldDB" id="A0A8W8HRC9"/>
<evidence type="ECO:0000313" key="1">
    <source>
        <dbReference type="EnsemblMetazoa" id="G10706.4:cds"/>
    </source>
</evidence>
<dbReference type="EnsemblMetazoa" id="G10706.4">
    <property type="protein sequence ID" value="G10706.4:cds"/>
    <property type="gene ID" value="G10706"/>
</dbReference>
<reference evidence="1" key="1">
    <citation type="submission" date="2022-08" db="UniProtKB">
        <authorList>
            <consortium name="EnsemblMetazoa"/>
        </authorList>
    </citation>
    <scope>IDENTIFICATION</scope>
    <source>
        <strain evidence="1">05x7-T-G4-1.051#20</strain>
    </source>
</reference>
<sequence length="75" mass="8482">MIRKHPQCQALVFAPTVVVQKLTRTQLEEMLSVQTVGLCWRTRSLCQRFSLKNTQLGHPQSSGSLFPLMVQSPTL</sequence>
<proteinExistence type="predicted"/>
<dbReference type="Proteomes" id="UP000005408">
    <property type="component" value="Unassembled WGS sequence"/>
</dbReference>